<evidence type="ECO:0000313" key="4">
    <source>
        <dbReference type="Proteomes" id="UP000815677"/>
    </source>
</evidence>
<dbReference type="Gene3D" id="2.60.120.200">
    <property type="match status" value="1"/>
</dbReference>
<keyword evidence="1" id="KW-0472">Membrane</keyword>
<name>A0ABQ0L296_MYCCL</name>
<keyword evidence="4" id="KW-1185">Reference proteome</keyword>
<evidence type="ECO:0000313" key="3">
    <source>
        <dbReference type="EMBL" id="GAT44617.1"/>
    </source>
</evidence>
<dbReference type="EMBL" id="DF839907">
    <property type="protein sequence ID" value="GAT44617.1"/>
    <property type="molecule type" value="Genomic_DNA"/>
</dbReference>
<dbReference type="PANTHER" id="PTHR40124:SF1">
    <property type="entry name" value="DISAGGREGATASE RELATED REPEAT PROTEIN"/>
    <property type="match status" value="1"/>
</dbReference>
<feature type="domain" description="Polysaccharide lyase 14" evidence="2">
    <location>
        <begin position="125"/>
        <end position="350"/>
    </location>
</feature>
<protein>
    <recommendedName>
        <fullName evidence="2">Polysaccharide lyase 14 domain-containing protein</fullName>
    </recommendedName>
</protein>
<dbReference type="Pfam" id="PF21294">
    <property type="entry name" value="Polysacc_lyase_14"/>
    <property type="match status" value="1"/>
</dbReference>
<evidence type="ECO:0000256" key="1">
    <source>
        <dbReference type="SAM" id="Phobius"/>
    </source>
</evidence>
<proteinExistence type="predicted"/>
<dbReference type="InterPro" id="IPR048958">
    <property type="entry name" value="Polysacc_lyase_14"/>
</dbReference>
<keyword evidence="1" id="KW-1133">Transmembrane helix</keyword>
<dbReference type="PANTHER" id="PTHR40124">
    <property type="match status" value="1"/>
</dbReference>
<feature type="transmembrane region" description="Helical" evidence="1">
    <location>
        <begin position="21"/>
        <end position="39"/>
    </location>
</feature>
<gene>
    <name evidence="3" type="ORF">MCHLO_02232</name>
</gene>
<accession>A0ABQ0L296</accession>
<sequence>MAGPGPFARLPAPSSSSPRRAIFFLILFALAIFVLFSAMTTTNSVPGLPTKGSSQPELENIDLDTGIINTNLPTTHDLFPTSQPLLESWTTRAGLRGALPLSDTTFKPFDITSGTPDHTYTTTPDGRLVMQATYPKGSFHPSAQPRGGFGFYAPGPDALDITTAKEALFSYSVLFPEGFDFVKGGKLPGLYGGDDPKTAVGCSGGRRDSKCFSMRLMFRPLGAGELYIYIPRNSSAEGNHSQFSSNAKICNLPHSVCNPTYGISIGRGQFNFTPGEWTTVSERVRLNTAGQADGEMEVFKNGESVINATGLVIRGNDAGRIRGMHMETFFGGNTPEWATPTTQKAFFADFSMAILEKM</sequence>
<dbReference type="Proteomes" id="UP000815677">
    <property type="component" value="Unassembled WGS sequence"/>
</dbReference>
<keyword evidence="1" id="KW-0812">Transmembrane</keyword>
<reference evidence="3" key="1">
    <citation type="submission" date="2014-09" db="EMBL/GenBank/DDBJ databases">
        <title>Genome sequence of the luminous mushroom Mycena chlorophos for searching fungal bioluminescence genes.</title>
        <authorList>
            <person name="Tanaka Y."/>
            <person name="Kasuga D."/>
            <person name="Oba Y."/>
            <person name="Hase S."/>
            <person name="Sato K."/>
            <person name="Oba Y."/>
            <person name="Sakakibara Y."/>
        </authorList>
    </citation>
    <scope>NUCLEOTIDE SEQUENCE</scope>
</reference>
<evidence type="ECO:0000259" key="2">
    <source>
        <dbReference type="Pfam" id="PF21294"/>
    </source>
</evidence>
<organism evidence="3 4">
    <name type="scientific">Mycena chlorophos</name>
    <name type="common">Agaric fungus</name>
    <name type="synonym">Agaricus chlorophos</name>
    <dbReference type="NCBI Taxonomy" id="658473"/>
    <lineage>
        <taxon>Eukaryota</taxon>
        <taxon>Fungi</taxon>
        <taxon>Dikarya</taxon>
        <taxon>Basidiomycota</taxon>
        <taxon>Agaricomycotina</taxon>
        <taxon>Agaricomycetes</taxon>
        <taxon>Agaricomycetidae</taxon>
        <taxon>Agaricales</taxon>
        <taxon>Marasmiineae</taxon>
        <taxon>Mycenaceae</taxon>
        <taxon>Mycena</taxon>
    </lineage>
</organism>